<gene>
    <name evidence="1" type="ORF">ACFQO7_32230</name>
</gene>
<comment type="caution">
    <text evidence="1">The sequence shown here is derived from an EMBL/GenBank/DDBJ whole genome shotgun (WGS) entry which is preliminary data.</text>
</comment>
<sequence length="69" mass="7352">MDVLFTAICAVIVGAIAGWTTSKRAAHWCQDCGGTLPLRHRAGEGCRADRRADIASYADHLATEPGARL</sequence>
<accession>A0ABW2H5G6</accession>
<evidence type="ECO:0000313" key="1">
    <source>
        <dbReference type="EMBL" id="MFC7247166.1"/>
    </source>
</evidence>
<proteinExistence type="predicted"/>
<name>A0ABW2H5G6_9ACTN</name>
<dbReference type="EMBL" id="JBHTAC010000051">
    <property type="protein sequence ID" value="MFC7247166.1"/>
    <property type="molecule type" value="Genomic_DNA"/>
</dbReference>
<evidence type="ECO:0000313" key="2">
    <source>
        <dbReference type="Proteomes" id="UP001596392"/>
    </source>
</evidence>
<reference evidence="2" key="1">
    <citation type="journal article" date="2019" name="Int. J. Syst. Evol. Microbiol.">
        <title>The Global Catalogue of Microorganisms (GCM) 10K type strain sequencing project: providing services to taxonomists for standard genome sequencing and annotation.</title>
        <authorList>
            <consortium name="The Broad Institute Genomics Platform"/>
            <consortium name="The Broad Institute Genome Sequencing Center for Infectious Disease"/>
            <person name="Wu L."/>
            <person name="Ma J."/>
        </authorList>
    </citation>
    <scope>NUCLEOTIDE SEQUENCE [LARGE SCALE GENOMIC DNA]</scope>
    <source>
        <strain evidence="2">CGMCC 1.9106</strain>
    </source>
</reference>
<keyword evidence="2" id="KW-1185">Reference proteome</keyword>
<protein>
    <submittedName>
        <fullName evidence="1">Uncharacterized protein</fullName>
    </submittedName>
</protein>
<organism evidence="1 2">
    <name type="scientific">Catellatospora aurea</name>
    <dbReference type="NCBI Taxonomy" id="1337874"/>
    <lineage>
        <taxon>Bacteria</taxon>
        <taxon>Bacillati</taxon>
        <taxon>Actinomycetota</taxon>
        <taxon>Actinomycetes</taxon>
        <taxon>Micromonosporales</taxon>
        <taxon>Micromonosporaceae</taxon>
        <taxon>Catellatospora</taxon>
    </lineage>
</organism>
<dbReference type="RefSeq" id="WP_376809922.1">
    <property type="nucleotide sequence ID" value="NZ_JBHTAC010000051.1"/>
</dbReference>
<dbReference type="Proteomes" id="UP001596392">
    <property type="component" value="Unassembled WGS sequence"/>
</dbReference>